<dbReference type="AlphaFoldDB" id="A0A2I1ECB8"/>
<dbReference type="VEuPathDB" id="FungiDB:RhiirA1_467004"/>
<feature type="region of interest" description="Disordered" evidence="1">
    <location>
        <begin position="1"/>
        <end position="110"/>
    </location>
</feature>
<feature type="compositionally biased region" description="Basic and acidic residues" evidence="1">
    <location>
        <begin position="79"/>
        <end position="98"/>
    </location>
</feature>
<evidence type="ECO:0000256" key="1">
    <source>
        <dbReference type="SAM" id="MobiDB-lite"/>
    </source>
</evidence>
<evidence type="ECO:0000313" key="2">
    <source>
        <dbReference type="EMBL" id="PKC02452.1"/>
    </source>
</evidence>
<feature type="compositionally biased region" description="Basic and acidic residues" evidence="1">
    <location>
        <begin position="26"/>
        <end position="35"/>
    </location>
</feature>
<feature type="compositionally biased region" description="Acidic residues" evidence="1">
    <location>
        <begin position="53"/>
        <end position="74"/>
    </location>
</feature>
<feature type="compositionally biased region" description="Polar residues" evidence="1">
    <location>
        <begin position="152"/>
        <end position="171"/>
    </location>
</feature>
<sequence>MPPKRQADYTTNKGRPRKRTTETTTVEERPRKKTIETTTVEGRPRKRTTETTTVEEEDIINMQDDHDDRDDQDFISDLASRRDEDARSDEANDDRNDVNEQQVNSLQRSIRKNTAIPEQFESLTNLEICNWLIKHPQILNLANQMMTAENTSPDVSASISSNPYTSNNSVPRQPFENKDNVFLWDESIKCVFLRVRDPPSEALDSLIKKIFGVQTYSSDAKTILERTRKSFIDFRNKYNDSIANLVNNYRESKSRSTPSRNDIELFIGEAITMKVLSRQLSAVNIAKLKEGGVETLIEFVRESFKVSWRGKDLIAIKSLDRITKDLEIPSRSGRNIANFLSILNI</sequence>
<protein>
    <submittedName>
        <fullName evidence="2">Uncharacterized protein</fullName>
    </submittedName>
</protein>
<name>A0A2I1ECB8_9GLOM</name>
<accession>A0A2I1ECB8</accession>
<proteinExistence type="predicted"/>
<dbReference type="EMBL" id="LLXJ01001382">
    <property type="protein sequence ID" value="PKC02452.1"/>
    <property type="molecule type" value="Genomic_DNA"/>
</dbReference>
<reference evidence="2 3" key="2">
    <citation type="submission" date="2017-09" db="EMBL/GenBank/DDBJ databases">
        <title>Extensive intraspecific genome diversity in a model arbuscular mycorrhizal fungus.</title>
        <authorList>
            <person name="Chen E.C."/>
            <person name="Morin E."/>
            <person name="Beaudet D."/>
            <person name="Noel J."/>
            <person name="Ndikumana S."/>
            <person name="Charron P."/>
            <person name="St-Onge C."/>
            <person name="Giorgi J."/>
            <person name="Grigoriev I.V."/>
            <person name="Roux C."/>
            <person name="Martin F.M."/>
            <person name="Corradi N."/>
        </authorList>
    </citation>
    <scope>NUCLEOTIDE SEQUENCE [LARGE SCALE GENOMIC DNA]</scope>
    <source>
        <strain evidence="2 3">A5</strain>
    </source>
</reference>
<dbReference type="VEuPathDB" id="FungiDB:RhiirFUN_014220"/>
<dbReference type="Proteomes" id="UP000232722">
    <property type="component" value="Unassembled WGS sequence"/>
</dbReference>
<reference evidence="2 3" key="1">
    <citation type="submission" date="2016-04" db="EMBL/GenBank/DDBJ databases">
        <title>Genome analyses suggest a sexual origin of heterokaryosis in a supposedly ancient asexual fungus.</title>
        <authorList>
            <person name="Ropars J."/>
            <person name="Sedzielewska K."/>
            <person name="Noel J."/>
            <person name="Charron P."/>
            <person name="Farinelli L."/>
            <person name="Marton T."/>
            <person name="Kruger M."/>
            <person name="Pelin A."/>
            <person name="Brachmann A."/>
            <person name="Corradi N."/>
        </authorList>
    </citation>
    <scope>NUCLEOTIDE SEQUENCE [LARGE SCALE GENOMIC DNA]</scope>
    <source>
        <strain evidence="2 3">A5</strain>
    </source>
</reference>
<evidence type="ECO:0000313" key="3">
    <source>
        <dbReference type="Proteomes" id="UP000232722"/>
    </source>
</evidence>
<gene>
    <name evidence="2" type="ORF">RhiirA5_380962</name>
</gene>
<comment type="caution">
    <text evidence="2">The sequence shown here is derived from an EMBL/GenBank/DDBJ whole genome shotgun (WGS) entry which is preliminary data.</text>
</comment>
<dbReference type="VEuPathDB" id="FungiDB:FUN_008515"/>
<organism evidence="2 3">
    <name type="scientific">Rhizophagus irregularis</name>
    <dbReference type="NCBI Taxonomy" id="588596"/>
    <lineage>
        <taxon>Eukaryota</taxon>
        <taxon>Fungi</taxon>
        <taxon>Fungi incertae sedis</taxon>
        <taxon>Mucoromycota</taxon>
        <taxon>Glomeromycotina</taxon>
        <taxon>Glomeromycetes</taxon>
        <taxon>Glomerales</taxon>
        <taxon>Glomeraceae</taxon>
        <taxon>Rhizophagus</taxon>
    </lineage>
</organism>
<feature type="region of interest" description="Disordered" evidence="1">
    <location>
        <begin position="152"/>
        <end position="172"/>
    </location>
</feature>
<dbReference type="OrthoDB" id="2364165at2759"/>
<feature type="compositionally biased region" description="Polar residues" evidence="1">
    <location>
        <begin position="99"/>
        <end position="108"/>
    </location>
</feature>